<evidence type="ECO:0000256" key="1">
    <source>
        <dbReference type="ARBA" id="ARBA00022617"/>
    </source>
</evidence>
<feature type="transmembrane region" description="Helical" evidence="5">
    <location>
        <begin position="539"/>
        <end position="560"/>
    </location>
</feature>
<dbReference type="InterPro" id="IPR016084">
    <property type="entry name" value="Haem_Oase-like_multi-hlx"/>
</dbReference>
<evidence type="ECO:0000313" key="7">
    <source>
        <dbReference type="Proteomes" id="UP001302321"/>
    </source>
</evidence>
<dbReference type="AlphaFoldDB" id="A0AAN7A325"/>
<dbReference type="GO" id="GO:0046872">
    <property type="term" value="F:metal ion binding"/>
    <property type="evidence" value="ECO:0007669"/>
    <property type="project" value="UniProtKB-KW"/>
</dbReference>
<dbReference type="CDD" id="cd19165">
    <property type="entry name" value="HemeO"/>
    <property type="match status" value="1"/>
</dbReference>
<keyword evidence="2" id="KW-0479">Metal-binding</keyword>
<evidence type="ECO:0000256" key="5">
    <source>
        <dbReference type="SAM" id="Phobius"/>
    </source>
</evidence>
<feature type="region of interest" description="Disordered" evidence="4">
    <location>
        <begin position="368"/>
        <end position="404"/>
    </location>
</feature>
<evidence type="ECO:0000256" key="4">
    <source>
        <dbReference type="SAM" id="MobiDB-lite"/>
    </source>
</evidence>
<dbReference type="SUPFAM" id="SSF48613">
    <property type="entry name" value="Heme oxygenase-like"/>
    <property type="match status" value="1"/>
</dbReference>
<gene>
    <name evidence="6" type="ORF">QBC36DRAFT_199072</name>
</gene>
<dbReference type="PANTHER" id="PTHR10720">
    <property type="entry name" value="HEME OXYGENASE"/>
    <property type="match status" value="1"/>
</dbReference>
<evidence type="ECO:0000256" key="3">
    <source>
        <dbReference type="ARBA" id="ARBA00023004"/>
    </source>
</evidence>
<comment type="caution">
    <text evidence="6">The sequence shown here is derived from an EMBL/GenBank/DDBJ whole genome shotgun (WGS) entry which is preliminary data.</text>
</comment>
<dbReference type="Gene3D" id="1.20.910.10">
    <property type="entry name" value="Heme oxygenase-like"/>
    <property type="match status" value="1"/>
</dbReference>
<dbReference type="EMBL" id="MU866540">
    <property type="protein sequence ID" value="KAK4171565.1"/>
    <property type="molecule type" value="Genomic_DNA"/>
</dbReference>
<proteinExistence type="predicted"/>
<name>A0AAN7A325_9PEZI</name>
<organism evidence="6 7">
    <name type="scientific">Triangularia setosa</name>
    <dbReference type="NCBI Taxonomy" id="2587417"/>
    <lineage>
        <taxon>Eukaryota</taxon>
        <taxon>Fungi</taxon>
        <taxon>Dikarya</taxon>
        <taxon>Ascomycota</taxon>
        <taxon>Pezizomycotina</taxon>
        <taxon>Sordariomycetes</taxon>
        <taxon>Sordariomycetidae</taxon>
        <taxon>Sordariales</taxon>
        <taxon>Podosporaceae</taxon>
        <taxon>Triangularia</taxon>
    </lineage>
</organism>
<protein>
    <recommendedName>
        <fullName evidence="8">Heme oxygenase</fullName>
    </recommendedName>
</protein>
<keyword evidence="5" id="KW-0472">Membrane</keyword>
<dbReference type="GO" id="GO:0004392">
    <property type="term" value="F:heme oxygenase (decyclizing) activity"/>
    <property type="evidence" value="ECO:0007669"/>
    <property type="project" value="InterPro"/>
</dbReference>
<evidence type="ECO:0000256" key="2">
    <source>
        <dbReference type="ARBA" id="ARBA00022723"/>
    </source>
</evidence>
<keyword evidence="3" id="KW-0408">Iron</keyword>
<reference evidence="6" key="1">
    <citation type="journal article" date="2023" name="Mol. Phylogenet. Evol.">
        <title>Genome-scale phylogeny and comparative genomics of the fungal order Sordariales.</title>
        <authorList>
            <person name="Hensen N."/>
            <person name="Bonometti L."/>
            <person name="Westerberg I."/>
            <person name="Brannstrom I.O."/>
            <person name="Guillou S."/>
            <person name="Cros-Aarteil S."/>
            <person name="Calhoun S."/>
            <person name="Haridas S."/>
            <person name="Kuo A."/>
            <person name="Mondo S."/>
            <person name="Pangilinan J."/>
            <person name="Riley R."/>
            <person name="LaButti K."/>
            <person name="Andreopoulos B."/>
            <person name="Lipzen A."/>
            <person name="Chen C."/>
            <person name="Yan M."/>
            <person name="Daum C."/>
            <person name="Ng V."/>
            <person name="Clum A."/>
            <person name="Steindorff A."/>
            <person name="Ohm R.A."/>
            <person name="Martin F."/>
            <person name="Silar P."/>
            <person name="Natvig D.O."/>
            <person name="Lalanne C."/>
            <person name="Gautier V."/>
            <person name="Ament-Velasquez S.L."/>
            <person name="Kruys A."/>
            <person name="Hutchinson M.I."/>
            <person name="Powell A.J."/>
            <person name="Barry K."/>
            <person name="Miller A.N."/>
            <person name="Grigoriev I.V."/>
            <person name="Debuchy R."/>
            <person name="Gladieux P."/>
            <person name="Hiltunen Thoren M."/>
            <person name="Johannesson H."/>
        </authorList>
    </citation>
    <scope>NUCLEOTIDE SEQUENCE</scope>
    <source>
        <strain evidence="6">CBS 892.96</strain>
    </source>
</reference>
<evidence type="ECO:0000313" key="6">
    <source>
        <dbReference type="EMBL" id="KAK4171565.1"/>
    </source>
</evidence>
<reference evidence="6" key="2">
    <citation type="submission" date="2023-05" db="EMBL/GenBank/DDBJ databases">
        <authorList>
            <consortium name="Lawrence Berkeley National Laboratory"/>
            <person name="Steindorff A."/>
            <person name="Hensen N."/>
            <person name="Bonometti L."/>
            <person name="Westerberg I."/>
            <person name="Brannstrom I.O."/>
            <person name="Guillou S."/>
            <person name="Cros-Aarteil S."/>
            <person name="Calhoun S."/>
            <person name="Haridas S."/>
            <person name="Kuo A."/>
            <person name="Mondo S."/>
            <person name="Pangilinan J."/>
            <person name="Riley R."/>
            <person name="Labutti K."/>
            <person name="Andreopoulos B."/>
            <person name="Lipzen A."/>
            <person name="Chen C."/>
            <person name="Yanf M."/>
            <person name="Daum C."/>
            <person name="Ng V."/>
            <person name="Clum A."/>
            <person name="Ohm R."/>
            <person name="Martin F."/>
            <person name="Silar P."/>
            <person name="Natvig D."/>
            <person name="Lalanne C."/>
            <person name="Gautier V."/>
            <person name="Ament-Velasquez S.L."/>
            <person name="Kruys A."/>
            <person name="Hutchinson M.I."/>
            <person name="Powell A.J."/>
            <person name="Barry K."/>
            <person name="Miller A.N."/>
            <person name="Grigoriev I.V."/>
            <person name="Debuchy R."/>
            <person name="Gladieux P."/>
            <person name="Thoren M.H."/>
            <person name="Johannesson H."/>
        </authorList>
    </citation>
    <scope>NUCLEOTIDE SEQUENCE</scope>
    <source>
        <strain evidence="6">CBS 892.96</strain>
    </source>
</reference>
<accession>A0AAN7A325</accession>
<dbReference type="GO" id="GO:0006788">
    <property type="term" value="P:heme oxidation"/>
    <property type="evidence" value="ECO:0007669"/>
    <property type="project" value="InterPro"/>
</dbReference>
<keyword evidence="7" id="KW-1185">Reference proteome</keyword>
<sequence length="564" mass="60789">MSTSANPTPTLPLPHLGDSINTATRPQHTKLNKSILLRLPLSVPPRACNPTAYLTGLLHIAPIYIAFESAWDKILASHEAALDSSSPSTSLLVPENQSLPLLPFGTADPLEGKGAKCERVHTILQYLKIEGLSRSGSLRTDMRAMSGWSEEELEAQLEAVQQTGRLGEFVKHVHGNIGKQPEVVVAYAWVLYMALFSGGRFLASCLEAAGAAGGEGFWSKRCDSVLGKPCHEPISIRELLGDGDGDRGIKDDGLPLSFFRFATPLDGEEIKTKFKTRLLELEGLLTGAEREHVTREGVCIFDVMQGVVGQLDGVFEKVDEEDGGEEEEEGGMDDDDGWASMLVPRGAVGRLRDSVAVAKERGMRALRKATFSGGEGSRRRSSGLAGEGYGGGRYRRKSSSGGLESLVSVGSSAAAKETSTSGLHAHGTITSATELVEKASLGRAKSPVMEGDSSVRVVRFGEENALLQQQRKGAKSVTIKTEAVQQQDASWTPPPPPPPPKFGECPLTRVGQKKRREVSAARGAVTRRQEVKNRHPSTFWSLVLLVALVGFGWGYGYGYITGWW</sequence>
<dbReference type="Proteomes" id="UP001302321">
    <property type="component" value="Unassembled WGS sequence"/>
</dbReference>
<keyword evidence="5" id="KW-1133">Transmembrane helix</keyword>
<evidence type="ECO:0008006" key="8">
    <source>
        <dbReference type="Google" id="ProtNLM"/>
    </source>
</evidence>
<dbReference type="InterPro" id="IPR002051">
    <property type="entry name" value="Haem_Oase"/>
</dbReference>
<feature type="region of interest" description="Disordered" evidence="4">
    <location>
        <begin position="1"/>
        <end position="23"/>
    </location>
</feature>
<keyword evidence="5" id="KW-0812">Transmembrane</keyword>
<dbReference type="PANTHER" id="PTHR10720:SF0">
    <property type="entry name" value="HEME OXYGENASE"/>
    <property type="match status" value="1"/>
</dbReference>
<keyword evidence="1" id="KW-0349">Heme</keyword>